<evidence type="ECO:0000313" key="10">
    <source>
        <dbReference type="Proteomes" id="UP000550707"/>
    </source>
</evidence>
<feature type="compositionally biased region" description="Basic residues" evidence="7">
    <location>
        <begin position="1490"/>
        <end position="1500"/>
    </location>
</feature>
<feature type="compositionally biased region" description="Basic and acidic residues" evidence="7">
    <location>
        <begin position="2033"/>
        <end position="2047"/>
    </location>
</feature>
<reference evidence="9 10" key="1">
    <citation type="journal article" date="2020" name="Nature">
        <title>Six reference-quality genomes reveal evolution of bat adaptations.</title>
        <authorList>
            <person name="Jebb D."/>
            <person name="Huang Z."/>
            <person name="Pippel M."/>
            <person name="Hughes G.M."/>
            <person name="Lavrichenko K."/>
            <person name="Devanna P."/>
            <person name="Winkler S."/>
            <person name="Jermiin L.S."/>
            <person name="Skirmuntt E.C."/>
            <person name="Katzourakis A."/>
            <person name="Burkitt-Gray L."/>
            <person name="Ray D.A."/>
            <person name="Sullivan K.A.M."/>
            <person name="Roscito J.G."/>
            <person name="Kirilenko B.M."/>
            <person name="Davalos L.M."/>
            <person name="Corthals A.P."/>
            <person name="Power M.L."/>
            <person name="Jones G."/>
            <person name="Ransome R.D."/>
            <person name="Dechmann D.K.N."/>
            <person name="Locatelli A.G."/>
            <person name="Puechmaille S.J."/>
            <person name="Fedrigo O."/>
            <person name="Jarvis E.D."/>
            <person name="Hiller M."/>
            <person name="Vernes S.C."/>
            <person name="Myers E.W."/>
            <person name="Teeling E.C."/>
        </authorList>
    </citation>
    <scope>NUCLEOTIDE SEQUENCE [LARGE SCALE GENOMIC DNA]</scope>
    <source>
        <strain evidence="9">MMolMol1</strain>
        <tissue evidence="9">Muscle</tissue>
    </source>
</reference>
<feature type="compositionally biased region" description="Basic and acidic residues" evidence="7">
    <location>
        <begin position="1336"/>
        <end position="1345"/>
    </location>
</feature>
<sequence length="2222" mass="246852">MGPTGRLVTIKRSGGDGHHFPLSLSTCLFGRGIECDIRIQLPVVSKQHCKIEINEQKAVLFNFSSTNPTQVNGSAIDGPVQLKHGDVITVIDRSFRYENDGSKSTEFPGQRCEQASPRRVSRSSFSSNPDGKVQDPSAACSPPTEAGVSGGPLELREDVAATRPVSRRSEGPATRSTADGHFSEPPGGNRRSATSPTAGELGEGSCVTFVSGDGGLESLPSTQCLEKGGEDESPFRKLYESMKEELDVKSEKENVLQNRRKSGSRGHCPSESQSADDSQGETQLGVSPKSRRRSGRSTQTKATPALGQQASSQTEEERTGEGPGQTLEVTERPSVPPTEPTKAKTPVQCSHQNSSWKRQSGGLSVPRRAEPVILEQSKGFRTDNAVLTPKRFSTRRQTDAKAEDAADFGNTPEKVFSRKRRSSLPPSADTLSIETKVPEQTVPAPLQVPTEKKVRGRSHGTPEQLGTPAGSPGLSSVDVSNLGDSTNKTEGMPLKRRRVSFGGHLRPELFDENLPPNTPLKRGETPMKRRSLVTHSPAVLKKIIKEQSQPSGKEEASEIRFEVTTQNTFRGSPVHNFAKTTPAANDGRRRSSKPSAPSGRESPQQTDVPKRGGRRSSGVPSKRASVDRSQHEILQMIHSRRRSGASEANLIVAKSWADVVKLCAKQTQTKVVRHGPPRQPSKRQRRMSAPKKPPGSVHSEFSTGHANSPCTIVIGKAHIEKVNMPARPYRMLNNFMFNKKIDFNEDLSGLTEMFKTPGKEKPRKMSICLTTFANSEDLLGKQFQVSNSEEKPLLHTPEHFGENVFPGAQNVQEESWDKKSSSPAFTQQCITVNENTRTPRSEKQPLKAASGANKSRRSAELRTIQMMGAESEKEDKEVDTAQNILGRCLRKSAVQAQLLEGEMEGSERSFETCKKNIEPKENSEKLIAVRRSRRSSEPKCVPRPDVVTIKRSQEIESKEDLVGMHSSLRTPCHGEEPVNTENKTTMMYCKSPDPFSTPTKMSTRIKTPSQSVTIEDLSALRKPTQTPGDMTPMHKEPVGGDKSMKALKEAPELKLDLSENVTGCRRRSRTPKRKVKSMEDLAGFKELFQTPDHILEPVTDDKTTRIPCKSPQAEPVNTPTSTKRRFRTPLGKVEVEEQLSALRKPSPGETTRSRSEPEGDDKRIKPFKETPKQKLDSAENETGSRRRSRTPKRKVQPMEDLVAFKELFRTPIHIVKPVTDDNAIISCKSSQAEPVSTPTSTKRSFRTPLRKVEVEEQLSALRKLTATPVETTNSHREPEGDDKSTGFFKETPEQKLNSAENVTGSRKRSRTPKRKVQPMEDLAGIKELFQTPDHILEPVTDDRTTRIPCKSPQAEPVSTPTSTKRRFRTPLGKVEVEEQLSALSKPTPGETAHSRSEPEGDDKRIKPFKETPKQKLDSAENETGSGRRSRTPKRKAQPMEDLDGFKELFQTPTMEPVTDDKTKIPCKSPHAEPFVMPTGRNKEGLSASRRPTRTLRKTTQSHREPEMADKVILSKETLDSAENVTRSKRRLRTCKEKPLEDPAHLKELFQIPGHTDGPVTGVKTTEMPSKSPQPESIIVPVRMRRQLRAPPAKVDVEEGLSAPRRPTRTLGKTTRSHRGPEMADKDVKVFKESLGQKLDPAENVTGSKRPRTRREKSQPLEDPAHLKELFQIPGHTDEPVTGVKTTETPSESSQPELVIEPVCTRRQLRAPPAKVDMEEGLPAPRRPTRTLGKPTPSHRGPEMADKDVKVFKESLGQKLDAAENVTGSKRPRTRKEKSQPLEDPAHLKELFQIPGHTDEMPSESSQPELVIEPVRMRRQLRAPPAKVDMEEGLPAPRRPTRTLGKPTPSHRGPEMADKDLKVFKESPRQKLGPVENAMVSTRQLRSRKGKAQPLEGPAHCRQLLPSPVQDKELDTGAESIPRTSLQAPDQSKPAKPRRVLRALNGKPGEDLVGSREPVKSQRESSISQPPERSREDGSPPGMRSRRTRTCAQGTAEEKPLQKRQGTDRSEPPGPLKKRQRVWAESTEPVADVPSKDVQTKNMVRDVEDVTFSNKGMSLRSRLPNKTDRAEQRPEILVSAEKVKIKRNEKKPMNASQEVKIQNPEDGATNSVPGDKVHERRRCLRPGRRGKVPLPSGAEEKARERMETQVKTQEEKEGAQRSGSLRLRSRKVMVRPTGDTVQSQPEQRVTRRAKRPAEKSKQENEDACVKKIRTRSRRGCEDI</sequence>
<feature type="compositionally biased region" description="Basic and acidic residues" evidence="7">
    <location>
        <begin position="1273"/>
        <end position="1284"/>
    </location>
</feature>
<feature type="compositionally biased region" description="Basic residues" evidence="7">
    <location>
        <begin position="1427"/>
        <end position="1436"/>
    </location>
</feature>
<keyword evidence="10" id="KW-1185">Reference proteome</keyword>
<dbReference type="PROSITE" id="PS50006">
    <property type="entry name" value="FHA_DOMAIN"/>
    <property type="match status" value="1"/>
</dbReference>
<dbReference type="GO" id="GO:0005634">
    <property type="term" value="C:nucleus"/>
    <property type="evidence" value="ECO:0007669"/>
    <property type="project" value="UniProtKB-SubCell"/>
</dbReference>
<evidence type="ECO:0000256" key="6">
    <source>
        <dbReference type="ARBA" id="ARBA00023306"/>
    </source>
</evidence>
<feature type="compositionally biased region" description="Polar residues" evidence="7">
    <location>
        <begin position="270"/>
        <end position="285"/>
    </location>
</feature>
<keyword evidence="5" id="KW-0539">Nucleus</keyword>
<evidence type="ECO:0000313" key="9">
    <source>
        <dbReference type="EMBL" id="KAF6425341.1"/>
    </source>
</evidence>
<evidence type="ECO:0000256" key="1">
    <source>
        <dbReference type="ARBA" id="ARBA00004123"/>
    </source>
</evidence>
<feature type="region of interest" description="Disordered" evidence="7">
    <location>
        <begin position="385"/>
        <end position="494"/>
    </location>
</feature>
<name>A0A7J8DQE1_MOLMO</name>
<feature type="compositionally biased region" description="Polar residues" evidence="7">
    <location>
        <begin position="1562"/>
        <end position="1574"/>
    </location>
</feature>
<protein>
    <submittedName>
        <fullName evidence="9">Marker of proliferation Ki-67</fullName>
    </submittedName>
</protein>
<dbReference type="Pfam" id="PF08065">
    <property type="entry name" value="KI67R"/>
    <property type="match status" value="8"/>
</dbReference>
<dbReference type="CDD" id="cd22673">
    <property type="entry name" value="FHA_Ki67"/>
    <property type="match status" value="1"/>
</dbReference>
<feature type="compositionally biased region" description="Basic residues" evidence="7">
    <location>
        <begin position="1185"/>
        <end position="1195"/>
    </location>
</feature>
<evidence type="ECO:0000256" key="7">
    <source>
        <dbReference type="SAM" id="MobiDB-lite"/>
    </source>
</evidence>
<keyword evidence="2" id="KW-1017">Isopeptide bond</keyword>
<feature type="region of interest" description="Disordered" evidence="7">
    <location>
        <begin position="244"/>
        <end position="368"/>
    </location>
</feature>
<keyword evidence="3" id="KW-0597">Phosphoprotein</keyword>
<feature type="region of interest" description="Disordered" evidence="7">
    <location>
        <begin position="1336"/>
        <end position="2222"/>
    </location>
</feature>
<dbReference type="SMART" id="SM01295">
    <property type="entry name" value="K167R"/>
    <property type="match status" value="8"/>
</dbReference>
<feature type="compositionally biased region" description="Basic and acidic residues" evidence="7">
    <location>
        <begin position="1392"/>
        <end position="1418"/>
    </location>
</feature>
<feature type="compositionally biased region" description="Polar residues" evidence="7">
    <location>
        <begin position="473"/>
        <end position="489"/>
    </location>
</feature>
<feature type="region of interest" description="Disordered" evidence="7">
    <location>
        <begin position="507"/>
        <end position="530"/>
    </location>
</feature>
<feature type="compositionally biased region" description="Basic and acidic residues" evidence="7">
    <location>
        <begin position="1739"/>
        <end position="1752"/>
    </location>
</feature>
<dbReference type="EMBL" id="JACASF010000017">
    <property type="protein sequence ID" value="KAF6425341.1"/>
    <property type="molecule type" value="Genomic_DNA"/>
</dbReference>
<keyword evidence="6" id="KW-0131">Cell cycle</keyword>
<feature type="compositionally biased region" description="Basic and acidic residues" evidence="7">
    <location>
        <begin position="1655"/>
        <end position="1668"/>
    </location>
</feature>
<feature type="compositionally biased region" description="Polar residues" evidence="7">
    <location>
        <begin position="296"/>
        <end position="313"/>
    </location>
</feature>
<evidence type="ECO:0000256" key="3">
    <source>
        <dbReference type="ARBA" id="ARBA00022553"/>
    </source>
</evidence>
<feature type="region of interest" description="Disordered" evidence="7">
    <location>
        <begin position="99"/>
        <end position="206"/>
    </location>
</feature>
<feature type="compositionally biased region" description="Basic residues" evidence="7">
    <location>
        <begin position="2118"/>
        <end position="2130"/>
    </location>
</feature>
<keyword evidence="4" id="KW-0832">Ubl conjugation</keyword>
<feature type="compositionally biased region" description="Polar residues" evidence="7">
    <location>
        <begin position="1294"/>
        <end position="1304"/>
    </location>
</feature>
<dbReference type="InterPro" id="IPR008984">
    <property type="entry name" value="SMAD_FHA_dom_sf"/>
</dbReference>
<feature type="region of interest" description="Disordered" evidence="7">
    <location>
        <begin position="1262"/>
        <end position="1321"/>
    </location>
</feature>
<feature type="compositionally biased region" description="Basic and acidic residues" evidence="7">
    <location>
        <begin position="1995"/>
        <end position="2010"/>
    </location>
</feature>
<feature type="compositionally biased region" description="Basic and acidic residues" evidence="7">
    <location>
        <begin position="244"/>
        <end position="254"/>
    </location>
</feature>
<feature type="compositionally biased region" description="Basic and acidic residues" evidence="7">
    <location>
        <begin position="1851"/>
        <end position="1868"/>
    </location>
</feature>
<evidence type="ECO:0000259" key="8">
    <source>
        <dbReference type="PROSITE" id="PS50006"/>
    </source>
</evidence>
<dbReference type="GO" id="GO:0005694">
    <property type="term" value="C:chromosome"/>
    <property type="evidence" value="ECO:0007669"/>
    <property type="project" value="TreeGrafter"/>
</dbReference>
<dbReference type="PANTHER" id="PTHR21603:SF17">
    <property type="entry name" value="PROLIFERATION MARKER PROTEIN KI-67"/>
    <property type="match status" value="1"/>
</dbReference>
<feature type="compositionally biased region" description="Basic and acidic residues" evidence="7">
    <location>
        <begin position="1093"/>
        <end position="1104"/>
    </location>
</feature>
<comment type="caution">
    <text evidence="9">The sequence shown here is derived from an EMBL/GenBank/DDBJ whole genome shotgun (WGS) entry which is preliminary data.</text>
</comment>
<feature type="region of interest" description="Disordered" evidence="7">
    <location>
        <begin position="831"/>
        <end position="859"/>
    </location>
</feature>
<gene>
    <name evidence="9" type="ORF">HJG59_012262</name>
</gene>
<comment type="subcellular location">
    <subcellularLocation>
        <location evidence="1">Nucleus</location>
    </subcellularLocation>
</comment>
<feature type="compositionally biased region" description="Basic and acidic residues" evidence="7">
    <location>
        <begin position="1032"/>
        <end position="1041"/>
    </location>
</feature>
<feature type="domain" description="FHA" evidence="8">
    <location>
        <begin position="27"/>
        <end position="76"/>
    </location>
</feature>
<feature type="region of interest" description="Disordered" evidence="7">
    <location>
        <begin position="564"/>
        <end position="630"/>
    </location>
</feature>
<dbReference type="InterPro" id="IPR029334">
    <property type="entry name" value="PP1-bd"/>
</dbReference>
<dbReference type="InterPro" id="IPR012568">
    <property type="entry name" value="KI67R"/>
</dbReference>
<feature type="compositionally biased region" description="Basic and acidic residues" evidence="7">
    <location>
        <begin position="2137"/>
        <end position="2158"/>
    </location>
</feature>
<accession>A0A7J8DQE1</accession>
<dbReference type="PANTHER" id="PTHR21603">
    <property type="entry name" value="ANTIGEN KI-67-LIKE PROTEIN"/>
    <property type="match status" value="1"/>
</dbReference>
<feature type="compositionally biased region" description="Basic and acidic residues" evidence="7">
    <location>
        <begin position="2194"/>
        <end position="2208"/>
    </location>
</feature>
<feature type="compositionally biased region" description="Basic and acidic residues" evidence="7">
    <location>
        <begin position="1776"/>
        <end position="1789"/>
    </location>
</feature>
<feature type="region of interest" description="Disordered" evidence="7">
    <location>
        <begin position="1092"/>
        <end position="1197"/>
    </location>
</feature>
<feature type="region of interest" description="Disordered" evidence="7">
    <location>
        <begin position="1022"/>
        <end position="1041"/>
    </location>
</feature>
<dbReference type="SMART" id="SM00240">
    <property type="entry name" value="FHA"/>
    <property type="match status" value="1"/>
</dbReference>
<dbReference type="GO" id="GO:0007088">
    <property type="term" value="P:regulation of mitotic nuclear division"/>
    <property type="evidence" value="ECO:0007669"/>
    <property type="project" value="TreeGrafter"/>
</dbReference>
<feature type="compositionally biased region" description="Polar residues" evidence="7">
    <location>
        <begin position="1683"/>
        <end position="1695"/>
    </location>
</feature>
<feature type="compositionally biased region" description="Polar residues" evidence="7">
    <location>
        <begin position="347"/>
        <end position="362"/>
    </location>
</feature>
<feature type="compositionally biased region" description="Basic and acidic residues" evidence="7">
    <location>
        <begin position="1947"/>
        <end position="1962"/>
    </location>
</feature>
<feature type="compositionally biased region" description="Basic and acidic residues" evidence="7">
    <location>
        <begin position="2064"/>
        <end position="2073"/>
    </location>
</feature>
<evidence type="ECO:0000256" key="5">
    <source>
        <dbReference type="ARBA" id="ARBA00023242"/>
    </source>
</evidence>
<proteinExistence type="predicted"/>
<feature type="compositionally biased region" description="Basic residues" evidence="7">
    <location>
        <begin position="1305"/>
        <end position="1316"/>
    </location>
</feature>
<feature type="region of interest" description="Disordered" evidence="7">
    <location>
        <begin position="668"/>
        <end position="704"/>
    </location>
</feature>
<dbReference type="GO" id="GO:0051983">
    <property type="term" value="P:regulation of chromosome segregation"/>
    <property type="evidence" value="ECO:0007669"/>
    <property type="project" value="TreeGrafter"/>
</dbReference>
<feature type="compositionally biased region" description="Basic and acidic residues" evidence="7">
    <location>
        <begin position="1151"/>
        <end position="1177"/>
    </location>
</feature>
<evidence type="ECO:0000256" key="4">
    <source>
        <dbReference type="ARBA" id="ARBA00022843"/>
    </source>
</evidence>
<feature type="compositionally biased region" description="Basic and acidic residues" evidence="7">
    <location>
        <begin position="1618"/>
        <end position="1631"/>
    </location>
</feature>
<dbReference type="InterPro" id="IPR000253">
    <property type="entry name" value="FHA_dom"/>
</dbReference>
<feature type="compositionally biased region" description="Basic residues" evidence="7">
    <location>
        <begin position="671"/>
        <end position="689"/>
    </location>
</feature>
<organism evidence="9 10">
    <name type="scientific">Molossus molossus</name>
    <name type="common">Pallas' mastiff bat</name>
    <name type="synonym">Vespertilio molossus</name>
    <dbReference type="NCBI Taxonomy" id="27622"/>
    <lineage>
        <taxon>Eukaryota</taxon>
        <taxon>Metazoa</taxon>
        <taxon>Chordata</taxon>
        <taxon>Craniata</taxon>
        <taxon>Vertebrata</taxon>
        <taxon>Euteleostomi</taxon>
        <taxon>Mammalia</taxon>
        <taxon>Eutheria</taxon>
        <taxon>Laurasiatheria</taxon>
        <taxon>Chiroptera</taxon>
        <taxon>Yangochiroptera</taxon>
        <taxon>Molossidae</taxon>
        <taxon>Molossus</taxon>
    </lineage>
</organism>
<dbReference type="Pfam" id="PF15276">
    <property type="entry name" value="PP1_bind"/>
    <property type="match status" value="1"/>
</dbReference>
<dbReference type="Gene3D" id="2.60.200.20">
    <property type="match status" value="1"/>
</dbReference>
<dbReference type="Pfam" id="PF00498">
    <property type="entry name" value="FHA"/>
    <property type="match status" value="1"/>
</dbReference>
<evidence type="ECO:0000256" key="2">
    <source>
        <dbReference type="ARBA" id="ARBA00022499"/>
    </source>
</evidence>
<dbReference type="SUPFAM" id="SSF49879">
    <property type="entry name" value="SMAD/FHA domain"/>
    <property type="match status" value="1"/>
</dbReference>
<feature type="compositionally biased region" description="Basic and acidic residues" evidence="7">
    <location>
        <begin position="1533"/>
        <end position="1547"/>
    </location>
</feature>
<dbReference type="Proteomes" id="UP000550707">
    <property type="component" value="Unassembled WGS sequence"/>
</dbReference>
<feature type="compositionally biased region" description="Basic and acidic residues" evidence="7">
    <location>
        <begin position="1501"/>
        <end position="1518"/>
    </location>
</feature>